<feature type="coiled-coil region" evidence="6">
    <location>
        <begin position="378"/>
        <end position="430"/>
    </location>
</feature>
<evidence type="ECO:0000256" key="3">
    <source>
        <dbReference type="ARBA" id="ARBA00022729"/>
    </source>
</evidence>
<dbReference type="InterPro" id="IPR005052">
    <property type="entry name" value="Lectin_leg"/>
</dbReference>
<dbReference type="PANTHER" id="PTHR12223:SF28">
    <property type="entry name" value="LECTIN, MANNOSE BINDING 1 LIKE"/>
    <property type="match status" value="1"/>
</dbReference>
<dbReference type="GO" id="GO:0000139">
    <property type="term" value="C:Golgi membrane"/>
    <property type="evidence" value="ECO:0007669"/>
    <property type="project" value="TreeGrafter"/>
</dbReference>
<dbReference type="GO" id="GO:0005793">
    <property type="term" value="C:endoplasmic reticulum-Golgi intermediate compartment"/>
    <property type="evidence" value="ECO:0007669"/>
    <property type="project" value="TreeGrafter"/>
</dbReference>
<feature type="domain" description="L-type lectin-like" evidence="9">
    <location>
        <begin position="26"/>
        <end position="248"/>
    </location>
</feature>
<feature type="chain" id="PRO_5030605522" description="L-type lectin-like domain-containing protein" evidence="8">
    <location>
        <begin position="22"/>
        <end position="467"/>
    </location>
</feature>
<dbReference type="SUPFAM" id="SSF49899">
    <property type="entry name" value="Concanavalin A-like lectins/glucanases"/>
    <property type="match status" value="1"/>
</dbReference>
<dbReference type="AlphaFoldDB" id="A0A7S4P825"/>
<evidence type="ECO:0000256" key="7">
    <source>
        <dbReference type="SAM" id="Phobius"/>
    </source>
</evidence>
<protein>
    <recommendedName>
        <fullName evidence="9">L-type lectin-like domain-containing protein</fullName>
    </recommendedName>
</protein>
<dbReference type="InterPro" id="IPR013320">
    <property type="entry name" value="ConA-like_dom_sf"/>
</dbReference>
<name>A0A7S4P825_9EUKA</name>
<feature type="signal peptide" evidence="8">
    <location>
        <begin position="1"/>
        <end position="21"/>
    </location>
</feature>
<dbReference type="GO" id="GO:0030134">
    <property type="term" value="C:COPII-coated ER to Golgi transport vesicle"/>
    <property type="evidence" value="ECO:0007669"/>
    <property type="project" value="TreeGrafter"/>
</dbReference>
<dbReference type="Pfam" id="PF03388">
    <property type="entry name" value="Lectin_leg-like"/>
    <property type="match status" value="1"/>
</dbReference>
<comment type="subcellular location">
    <subcellularLocation>
        <location evidence="1">Membrane</location>
        <topology evidence="1">Single-pass type I membrane protein</topology>
    </subcellularLocation>
</comment>
<gene>
    <name evidence="10" type="ORF">NAES01612_LOCUS20376</name>
</gene>
<sequence length="467" mass="51848">MASYLWAALLVVVSVLVATEAHSDEFGRNPQHDFGSVVGRKLNPVLPFWTMQGDAFANEDFVRLTPDRQSKTGAVWNSQPMLWENWEVLIQFNVNGVSKVGADGLAWWLVKEVNVMGKFFGFRESFHGIGVVVDTYDNDGSGNHPSISFVTNDGTKTYSHAGTYHANDMELGRCTYPVRSTKENTVMKITHSRDTIRVELKREGESGWKDCIYAEDVFVDPGLFMGLTAATGHLADNHDVHGITVRNLDDDAKFMDSETKYAQFSKYTVAESLSRIQSDIRGALYETSVTGAKPSNDGPPPNNADVARQLNELKRDLQSVVSDIQQQQPAYAVPATTGGGGSGGLTERKIASILAPLMDGKQDVISATNEMRRNSGDLSQEAKKLGNIARQLEQLIQKVEHGELNELESKGAHELSKKKYQELAQQYEEESGWFSVGNIFFFILCIVCAYLGFTLYRIQKPKQGFRP</sequence>
<evidence type="ECO:0000313" key="10">
    <source>
        <dbReference type="EMBL" id="CAE2326710.1"/>
    </source>
</evidence>
<evidence type="ECO:0000256" key="8">
    <source>
        <dbReference type="SAM" id="SignalP"/>
    </source>
</evidence>
<evidence type="ECO:0000256" key="1">
    <source>
        <dbReference type="ARBA" id="ARBA00004479"/>
    </source>
</evidence>
<reference evidence="10" key="1">
    <citation type="submission" date="2021-01" db="EMBL/GenBank/DDBJ databases">
        <authorList>
            <person name="Corre E."/>
            <person name="Pelletier E."/>
            <person name="Niang G."/>
            <person name="Scheremetjew M."/>
            <person name="Finn R."/>
            <person name="Kale V."/>
            <person name="Holt S."/>
            <person name="Cochrane G."/>
            <person name="Meng A."/>
            <person name="Brown T."/>
            <person name="Cohen L."/>
        </authorList>
    </citation>
    <scope>NUCLEOTIDE SEQUENCE</scope>
    <source>
        <strain evidence="10">SoJaBio B1-5/56/2</strain>
    </source>
</reference>
<dbReference type="Gene3D" id="2.60.120.200">
    <property type="match status" value="1"/>
</dbReference>
<keyword evidence="5 7" id="KW-0472">Membrane</keyword>
<keyword evidence="2 7" id="KW-0812">Transmembrane</keyword>
<feature type="transmembrane region" description="Helical" evidence="7">
    <location>
        <begin position="433"/>
        <end position="456"/>
    </location>
</feature>
<proteinExistence type="predicted"/>
<keyword evidence="3 8" id="KW-0732">Signal</keyword>
<dbReference type="GO" id="GO:0006888">
    <property type="term" value="P:endoplasmic reticulum to Golgi vesicle-mediated transport"/>
    <property type="evidence" value="ECO:0007669"/>
    <property type="project" value="TreeGrafter"/>
</dbReference>
<evidence type="ECO:0000259" key="9">
    <source>
        <dbReference type="PROSITE" id="PS51328"/>
    </source>
</evidence>
<dbReference type="GO" id="GO:0005537">
    <property type="term" value="F:D-mannose binding"/>
    <property type="evidence" value="ECO:0007669"/>
    <property type="project" value="TreeGrafter"/>
</dbReference>
<dbReference type="EMBL" id="HBKR01031020">
    <property type="protein sequence ID" value="CAE2326710.1"/>
    <property type="molecule type" value="Transcribed_RNA"/>
</dbReference>
<dbReference type="PANTHER" id="PTHR12223">
    <property type="entry name" value="VESICULAR MANNOSE-BINDING LECTIN"/>
    <property type="match status" value="1"/>
</dbReference>
<dbReference type="InterPro" id="IPR051136">
    <property type="entry name" value="Intracellular_Lectin-GPT"/>
</dbReference>
<evidence type="ECO:0000256" key="2">
    <source>
        <dbReference type="ARBA" id="ARBA00022692"/>
    </source>
</evidence>
<evidence type="ECO:0000256" key="6">
    <source>
        <dbReference type="SAM" id="Coils"/>
    </source>
</evidence>
<evidence type="ECO:0000256" key="5">
    <source>
        <dbReference type="ARBA" id="ARBA00023136"/>
    </source>
</evidence>
<accession>A0A7S4P825</accession>
<dbReference type="GO" id="GO:0005789">
    <property type="term" value="C:endoplasmic reticulum membrane"/>
    <property type="evidence" value="ECO:0007669"/>
    <property type="project" value="TreeGrafter"/>
</dbReference>
<keyword evidence="6" id="KW-0175">Coiled coil</keyword>
<dbReference type="PROSITE" id="PS51328">
    <property type="entry name" value="L_LECTIN_LIKE"/>
    <property type="match status" value="1"/>
</dbReference>
<evidence type="ECO:0000256" key="4">
    <source>
        <dbReference type="ARBA" id="ARBA00022989"/>
    </source>
</evidence>
<keyword evidence="4 7" id="KW-1133">Transmembrane helix</keyword>
<organism evidence="10">
    <name type="scientific">Paramoeba aestuarina</name>
    <dbReference type="NCBI Taxonomy" id="180227"/>
    <lineage>
        <taxon>Eukaryota</taxon>
        <taxon>Amoebozoa</taxon>
        <taxon>Discosea</taxon>
        <taxon>Flabellinia</taxon>
        <taxon>Dactylopodida</taxon>
        <taxon>Paramoebidae</taxon>
        <taxon>Paramoeba</taxon>
    </lineage>
</organism>